<evidence type="ECO:0000259" key="1">
    <source>
        <dbReference type="Pfam" id="PF04909"/>
    </source>
</evidence>
<accession>A0A2N3YJ09</accession>
<dbReference type="Proteomes" id="UP000233781">
    <property type="component" value="Unassembled WGS sequence"/>
</dbReference>
<evidence type="ECO:0000313" key="2">
    <source>
        <dbReference type="EMBL" id="PKW26819.1"/>
    </source>
</evidence>
<dbReference type="AlphaFoldDB" id="A0A2N3YJ09"/>
<gene>
    <name evidence="2" type="ORF">ATL31_1641</name>
</gene>
<keyword evidence="3" id="KW-1185">Reference proteome</keyword>
<dbReference type="EMBL" id="PJNE01000001">
    <property type="protein sequence ID" value="PKW26819.1"/>
    <property type="molecule type" value="Genomic_DNA"/>
</dbReference>
<dbReference type="SUPFAM" id="SSF51556">
    <property type="entry name" value="Metallo-dependent hydrolases"/>
    <property type="match status" value="1"/>
</dbReference>
<sequence length="388" mass="42169">MVQPLDLSAIGVVDNHCHALDAEQSTEGISAWRARFTESPHDRMRREDAAETAFYRRLMRRLAVHLGLPAESDEAAVLAERDRRSAAELTTGIYAGAGISGVVIDTGYPPPETAMAREDYRAATGVARVDLLRLELLFQDLLAAHDRWDDVVEALRHRLADLRGQGFAGFKSIAGYRTGLGIERWSDGDVGASFAAVRREATETGAVHLGHKPVLDSLLHVSLAAAAAQELPVQFHVGYGDPDADLRHANPLELRAVLEEPAYRAVPIVLLHGCWPYFREGAYLAAVYENAYLDLSYGIPFLSTGELTSMTRAALGSAPFTKLMYSSDGTRVPELHWMGAVEGRTAIGRVLAELVDDGDLSTDQAMTAADQVLGGTAWRLYGFPGSRS</sequence>
<protein>
    <recommendedName>
        <fullName evidence="1">Amidohydrolase-related domain-containing protein</fullName>
    </recommendedName>
</protein>
<dbReference type="OrthoDB" id="8244441at2"/>
<dbReference type="GO" id="GO:0016787">
    <property type="term" value="F:hydrolase activity"/>
    <property type="evidence" value="ECO:0007669"/>
    <property type="project" value="InterPro"/>
</dbReference>
<dbReference type="RefSeq" id="WP_101395328.1">
    <property type="nucleotide sequence ID" value="NZ_PJNE01000001.1"/>
</dbReference>
<organism evidence="2 3">
    <name type="scientific">Phycicoccus duodecadis</name>
    <dbReference type="NCBI Taxonomy" id="173053"/>
    <lineage>
        <taxon>Bacteria</taxon>
        <taxon>Bacillati</taxon>
        <taxon>Actinomycetota</taxon>
        <taxon>Actinomycetes</taxon>
        <taxon>Micrococcales</taxon>
        <taxon>Intrasporangiaceae</taxon>
        <taxon>Phycicoccus</taxon>
    </lineage>
</organism>
<name>A0A2N3YJ09_9MICO</name>
<dbReference type="Pfam" id="PF04909">
    <property type="entry name" value="Amidohydro_2"/>
    <property type="match status" value="1"/>
</dbReference>
<comment type="caution">
    <text evidence="2">The sequence shown here is derived from an EMBL/GenBank/DDBJ whole genome shotgun (WGS) entry which is preliminary data.</text>
</comment>
<dbReference type="PANTHER" id="PTHR43383">
    <property type="entry name" value="NODULIN 6"/>
    <property type="match status" value="1"/>
</dbReference>
<reference evidence="2 3" key="1">
    <citation type="submission" date="2017-12" db="EMBL/GenBank/DDBJ databases">
        <title>Sequencing the genomes of 1000 Actinobacteria strains.</title>
        <authorList>
            <person name="Klenk H.-P."/>
        </authorList>
    </citation>
    <scope>NUCLEOTIDE SEQUENCE [LARGE SCALE GENOMIC DNA]</scope>
    <source>
        <strain evidence="2 3">DSM 12806</strain>
    </source>
</reference>
<feature type="domain" description="Amidohydrolase-related" evidence="1">
    <location>
        <begin position="189"/>
        <end position="383"/>
    </location>
</feature>
<evidence type="ECO:0000313" key="3">
    <source>
        <dbReference type="Proteomes" id="UP000233781"/>
    </source>
</evidence>
<dbReference type="Gene3D" id="3.20.20.140">
    <property type="entry name" value="Metal-dependent hydrolases"/>
    <property type="match status" value="1"/>
</dbReference>
<proteinExistence type="predicted"/>
<dbReference type="InterPro" id="IPR006680">
    <property type="entry name" value="Amidohydro-rel"/>
</dbReference>
<dbReference type="PANTHER" id="PTHR43383:SF2">
    <property type="entry name" value="AMIDOHYDROLASE 2 FAMILY PROTEIN"/>
    <property type="match status" value="1"/>
</dbReference>
<dbReference type="InterPro" id="IPR032466">
    <property type="entry name" value="Metal_Hydrolase"/>
</dbReference>